<name>A0A344U983_9ACTN</name>
<dbReference type="AlphaFoldDB" id="A0A344U983"/>
<sequence>MLAVACLCLYVGLNNLGPALRAATASGVAGTFTAERLDCVRHPGHETCTWSGRFRAVDGPAERPGVALYGSGRGALRAGQSVPALDVGNAGRVYRPQGSREWIFTLALVVAGYGLLVQLARRHLVPPRTV</sequence>
<keyword evidence="1" id="KW-0472">Membrane</keyword>
<keyword evidence="3" id="KW-1185">Reference proteome</keyword>
<dbReference type="KEGG" id="sgz:C0216_12010"/>
<gene>
    <name evidence="2" type="ORF">C0216_12010</name>
</gene>
<accession>A0A344U983</accession>
<organism evidence="2 3">
    <name type="scientific">Streptomyces globosus</name>
    <dbReference type="NCBI Taxonomy" id="68209"/>
    <lineage>
        <taxon>Bacteria</taxon>
        <taxon>Bacillati</taxon>
        <taxon>Actinomycetota</taxon>
        <taxon>Actinomycetes</taxon>
        <taxon>Kitasatosporales</taxon>
        <taxon>Streptomycetaceae</taxon>
        <taxon>Streptomyces</taxon>
    </lineage>
</organism>
<keyword evidence="1" id="KW-1133">Transmembrane helix</keyword>
<reference evidence="2 3" key="1">
    <citation type="submission" date="2018-01" db="EMBL/GenBank/DDBJ databases">
        <title>Draft genome Sequence of streptomyces globosus LZH-48.</title>
        <authorList>
            <person name="Ran K."/>
            <person name="Li Z."/>
            <person name="Wei S."/>
            <person name="Dong R."/>
        </authorList>
    </citation>
    <scope>NUCLEOTIDE SEQUENCE [LARGE SCALE GENOMIC DNA]</scope>
    <source>
        <strain evidence="2 3">LZH-48</strain>
    </source>
</reference>
<evidence type="ECO:0000256" key="1">
    <source>
        <dbReference type="SAM" id="Phobius"/>
    </source>
</evidence>
<dbReference type="OrthoDB" id="3482942at2"/>
<feature type="transmembrane region" description="Helical" evidence="1">
    <location>
        <begin position="102"/>
        <end position="120"/>
    </location>
</feature>
<dbReference type="Proteomes" id="UP000252004">
    <property type="component" value="Chromosome"/>
</dbReference>
<evidence type="ECO:0000313" key="3">
    <source>
        <dbReference type="Proteomes" id="UP000252004"/>
    </source>
</evidence>
<proteinExistence type="predicted"/>
<keyword evidence="1" id="KW-0812">Transmembrane</keyword>
<evidence type="ECO:0008006" key="4">
    <source>
        <dbReference type="Google" id="ProtNLM"/>
    </source>
</evidence>
<evidence type="ECO:0000313" key="2">
    <source>
        <dbReference type="EMBL" id="AXE27454.1"/>
    </source>
</evidence>
<dbReference type="EMBL" id="CP030862">
    <property type="protein sequence ID" value="AXE27454.1"/>
    <property type="molecule type" value="Genomic_DNA"/>
</dbReference>
<protein>
    <recommendedName>
        <fullName evidence="4">DUF3592 domain-containing protein</fullName>
    </recommendedName>
</protein>